<keyword evidence="10" id="KW-0418">Kinase</keyword>
<dbReference type="InterPro" id="IPR003594">
    <property type="entry name" value="HATPase_dom"/>
</dbReference>
<dbReference type="InterPro" id="IPR001789">
    <property type="entry name" value="Sig_transdc_resp-reg_receiver"/>
</dbReference>
<dbReference type="Pfam" id="PF00072">
    <property type="entry name" value="Response_reg"/>
    <property type="match status" value="1"/>
</dbReference>
<evidence type="ECO:0000259" key="9">
    <source>
        <dbReference type="PROSITE" id="PS50110"/>
    </source>
</evidence>
<organism evidence="10 11">
    <name type="scientific">Litoribacillus peritrichatus</name>
    <dbReference type="NCBI Taxonomy" id="718191"/>
    <lineage>
        <taxon>Bacteria</taxon>
        <taxon>Pseudomonadati</taxon>
        <taxon>Pseudomonadota</taxon>
        <taxon>Gammaproteobacteria</taxon>
        <taxon>Oceanospirillales</taxon>
        <taxon>Oceanospirillaceae</taxon>
        <taxon>Litoribacillus</taxon>
    </lineage>
</organism>
<dbReference type="CDD" id="cd16922">
    <property type="entry name" value="HATPase_EvgS-ArcB-TorS-like"/>
    <property type="match status" value="1"/>
</dbReference>
<evidence type="ECO:0000259" key="8">
    <source>
        <dbReference type="PROSITE" id="PS50109"/>
    </source>
</evidence>
<reference evidence="11" key="1">
    <citation type="journal article" date="2019" name="Int. J. Syst. Evol. Microbiol.">
        <title>The Global Catalogue of Microorganisms (GCM) 10K type strain sequencing project: providing services to taxonomists for standard genome sequencing and annotation.</title>
        <authorList>
            <consortium name="The Broad Institute Genomics Platform"/>
            <consortium name="The Broad Institute Genome Sequencing Center for Infectious Disease"/>
            <person name="Wu L."/>
            <person name="Ma J."/>
        </authorList>
    </citation>
    <scope>NUCLEOTIDE SEQUENCE [LARGE SCALE GENOMIC DNA]</scope>
    <source>
        <strain evidence="11">JCM 17551</strain>
    </source>
</reference>
<dbReference type="CDD" id="cd00082">
    <property type="entry name" value="HisKA"/>
    <property type="match status" value="1"/>
</dbReference>
<dbReference type="InterPro" id="IPR005467">
    <property type="entry name" value="His_kinase_dom"/>
</dbReference>
<dbReference type="SUPFAM" id="SSF47384">
    <property type="entry name" value="Homodimeric domain of signal transducing histidine kinase"/>
    <property type="match status" value="1"/>
</dbReference>
<evidence type="ECO:0000313" key="10">
    <source>
        <dbReference type="EMBL" id="GAA3937064.1"/>
    </source>
</evidence>
<dbReference type="Pfam" id="PF00512">
    <property type="entry name" value="HisKA"/>
    <property type="match status" value="1"/>
</dbReference>
<name>A0ABP7N747_9GAMM</name>
<dbReference type="RefSeq" id="WP_344800084.1">
    <property type="nucleotide sequence ID" value="NZ_BAABBN010000012.1"/>
</dbReference>
<feature type="transmembrane region" description="Helical" evidence="7">
    <location>
        <begin position="18"/>
        <end position="38"/>
    </location>
</feature>
<gene>
    <name evidence="10" type="primary">sagS</name>
    <name evidence="10" type="ORF">GCM10022277_36790</name>
</gene>
<dbReference type="PRINTS" id="PR00344">
    <property type="entry name" value="BCTRLSENSOR"/>
</dbReference>
<dbReference type="GO" id="GO:0016301">
    <property type="term" value="F:kinase activity"/>
    <property type="evidence" value="ECO:0007669"/>
    <property type="project" value="UniProtKB-KW"/>
</dbReference>
<dbReference type="SMART" id="SM00388">
    <property type="entry name" value="HisKA"/>
    <property type="match status" value="1"/>
</dbReference>
<dbReference type="Gene3D" id="3.40.50.2300">
    <property type="match status" value="1"/>
</dbReference>
<feature type="transmembrane region" description="Helical" evidence="7">
    <location>
        <begin position="158"/>
        <end position="183"/>
    </location>
</feature>
<evidence type="ECO:0000256" key="5">
    <source>
        <dbReference type="PROSITE-ProRule" id="PRU00169"/>
    </source>
</evidence>
<comment type="catalytic activity">
    <reaction evidence="1">
        <text>ATP + protein L-histidine = ADP + protein N-phospho-L-histidine.</text>
        <dbReference type="EC" id="2.7.13.3"/>
    </reaction>
</comment>
<dbReference type="PANTHER" id="PTHR45339">
    <property type="entry name" value="HYBRID SIGNAL TRANSDUCTION HISTIDINE KINASE J"/>
    <property type="match status" value="1"/>
</dbReference>
<dbReference type="Pfam" id="PF02518">
    <property type="entry name" value="HATPase_c"/>
    <property type="match status" value="1"/>
</dbReference>
<keyword evidence="7" id="KW-1133">Transmembrane helix</keyword>
<dbReference type="SMART" id="SM00448">
    <property type="entry name" value="REC"/>
    <property type="match status" value="1"/>
</dbReference>
<evidence type="ECO:0000256" key="6">
    <source>
        <dbReference type="SAM" id="Coils"/>
    </source>
</evidence>
<dbReference type="InterPro" id="IPR036097">
    <property type="entry name" value="HisK_dim/P_sf"/>
</dbReference>
<dbReference type="Gene3D" id="3.30.565.10">
    <property type="entry name" value="Histidine kinase-like ATPase, C-terminal domain"/>
    <property type="match status" value="1"/>
</dbReference>
<evidence type="ECO:0000256" key="2">
    <source>
        <dbReference type="ARBA" id="ARBA00012438"/>
    </source>
</evidence>
<protein>
    <recommendedName>
        <fullName evidence="2">histidine kinase</fullName>
        <ecNumber evidence="2">2.7.13.3</ecNumber>
    </recommendedName>
</protein>
<keyword evidence="3 5" id="KW-0597">Phosphoprotein</keyword>
<feature type="domain" description="Response regulatory" evidence="9">
    <location>
        <begin position="662"/>
        <end position="779"/>
    </location>
</feature>
<dbReference type="Gene3D" id="1.10.287.130">
    <property type="match status" value="1"/>
</dbReference>
<dbReference type="PANTHER" id="PTHR45339:SF1">
    <property type="entry name" value="HYBRID SIGNAL TRANSDUCTION HISTIDINE KINASE J"/>
    <property type="match status" value="1"/>
</dbReference>
<evidence type="ECO:0000313" key="11">
    <source>
        <dbReference type="Proteomes" id="UP001501565"/>
    </source>
</evidence>
<keyword evidence="4" id="KW-0902">Two-component regulatory system</keyword>
<evidence type="ECO:0000256" key="4">
    <source>
        <dbReference type="ARBA" id="ARBA00023012"/>
    </source>
</evidence>
<sequence length="786" mass="87623">MRIPTRQRLSYRQARNTLIVAFLLGTIFSLSLITINYYRMQQAVEDQVQALSSITIDPASRIAYNIDIELAKELLKGLVQVPLIRQATIVEPSGNILASAYKEVPESQYTTIIEYLFSKSPQYAFKLSVSHDPTEELGELHLTINMHPTGENFINESLTLLGTVLIQACVLAIALLVMFYFMLTKPLSSITAQLSNIRASDSSTHRLAPLPQHKKDEIGLLIDTTNQQLSDIEQNFYELKLADEERKRYTDRLEQAVESRTKELTEANNELTHANVQLEEAKEEAVRTNQARAIFLANMSHEIRTPLSGVLGMINLALDSKPEKNIREQLELASASGDTLQQILNDILDIAKVESGKINLEATEFNLRDTIEQTAGLLKNSPQAENIDLFLNISPNFPESICGDPTRIKQIFTNILSNALKFTEEGYVAVVAEYNPKGFKPQNLGANAPIQNIRVRVIDTGIGMTEDEQERIFTPFTQASSKTTRKYGGTGLGLTLVKQLTECMSGSVSIESTKGAGSCFTLTFGLDVIKPANKDTFLANTPQVAVIQTNPVHEIESEALINQLVYWGATPKLIIEPDENILENDLIIALSHPVNTNHYPKERTLIITDKIASSEYQQIQRPVTLGQLTASVKSIANAHGNHQPTKVSQTTAPTSDSSRAEQILIVEDNEVNQKVARGLLKKLGFKNIHLAENGEIAVNLIKEFDIDLVLMDCHMPVMDGYDATKAIRQLPHGKDIPIIAVTANIMNEDRQRCFDCGMNDFLTKPYRKEDLTVKLDQWLEEQKLNS</sequence>
<dbReference type="SUPFAM" id="SSF52172">
    <property type="entry name" value="CheY-like"/>
    <property type="match status" value="1"/>
</dbReference>
<feature type="coiled-coil region" evidence="6">
    <location>
        <begin position="239"/>
        <end position="291"/>
    </location>
</feature>
<dbReference type="CDD" id="cd17546">
    <property type="entry name" value="REC_hyHK_CKI1_RcsC-like"/>
    <property type="match status" value="1"/>
</dbReference>
<evidence type="ECO:0000256" key="3">
    <source>
        <dbReference type="ARBA" id="ARBA00022553"/>
    </source>
</evidence>
<evidence type="ECO:0000256" key="7">
    <source>
        <dbReference type="SAM" id="Phobius"/>
    </source>
</evidence>
<dbReference type="InterPro" id="IPR004358">
    <property type="entry name" value="Sig_transdc_His_kin-like_C"/>
</dbReference>
<proteinExistence type="predicted"/>
<dbReference type="Gene3D" id="6.10.340.10">
    <property type="match status" value="1"/>
</dbReference>
<dbReference type="EC" id="2.7.13.3" evidence="2"/>
<dbReference type="SMART" id="SM00387">
    <property type="entry name" value="HATPase_c"/>
    <property type="match status" value="1"/>
</dbReference>
<keyword evidence="11" id="KW-1185">Reference proteome</keyword>
<comment type="caution">
    <text evidence="10">The sequence shown here is derived from an EMBL/GenBank/DDBJ whole genome shotgun (WGS) entry which is preliminary data.</text>
</comment>
<keyword evidence="7" id="KW-0812">Transmembrane</keyword>
<dbReference type="EMBL" id="BAABBN010000012">
    <property type="protein sequence ID" value="GAA3937064.1"/>
    <property type="molecule type" value="Genomic_DNA"/>
</dbReference>
<feature type="modified residue" description="4-aspartylphosphate" evidence="5">
    <location>
        <position position="712"/>
    </location>
</feature>
<dbReference type="InterPro" id="IPR036890">
    <property type="entry name" value="HATPase_C_sf"/>
</dbReference>
<dbReference type="SUPFAM" id="SSF55874">
    <property type="entry name" value="ATPase domain of HSP90 chaperone/DNA topoisomerase II/histidine kinase"/>
    <property type="match status" value="1"/>
</dbReference>
<feature type="domain" description="Histidine kinase" evidence="8">
    <location>
        <begin position="298"/>
        <end position="528"/>
    </location>
</feature>
<dbReference type="InterPro" id="IPR011006">
    <property type="entry name" value="CheY-like_superfamily"/>
</dbReference>
<keyword evidence="10" id="KW-0808">Transferase</keyword>
<keyword evidence="7" id="KW-0472">Membrane</keyword>
<accession>A0ABP7N747</accession>
<dbReference type="InterPro" id="IPR003661">
    <property type="entry name" value="HisK_dim/P_dom"/>
</dbReference>
<evidence type="ECO:0000256" key="1">
    <source>
        <dbReference type="ARBA" id="ARBA00000085"/>
    </source>
</evidence>
<keyword evidence="6" id="KW-0175">Coiled coil</keyword>
<dbReference type="PROSITE" id="PS50109">
    <property type="entry name" value="HIS_KIN"/>
    <property type="match status" value="1"/>
</dbReference>
<dbReference type="PROSITE" id="PS50110">
    <property type="entry name" value="RESPONSE_REGULATORY"/>
    <property type="match status" value="1"/>
</dbReference>
<dbReference type="Proteomes" id="UP001501565">
    <property type="component" value="Unassembled WGS sequence"/>
</dbReference>